<reference evidence="4 5" key="1">
    <citation type="submission" date="2019-02" db="EMBL/GenBank/DDBJ databases">
        <title>Genomic Encyclopedia of Type Strains, Phase IV (KMG-IV): sequencing the most valuable type-strain genomes for metagenomic binning, comparative biology and taxonomic classification.</title>
        <authorList>
            <person name="Goeker M."/>
        </authorList>
    </citation>
    <scope>NUCLEOTIDE SEQUENCE [LARGE SCALE GENOMIC DNA]</scope>
    <source>
        <strain evidence="4 5">DSM 18116</strain>
    </source>
</reference>
<dbReference type="InterPro" id="IPR006860">
    <property type="entry name" value="FecR"/>
</dbReference>
<dbReference type="Pfam" id="PF16344">
    <property type="entry name" value="FecR_C"/>
    <property type="match status" value="1"/>
</dbReference>
<keyword evidence="1" id="KW-1133">Transmembrane helix</keyword>
<gene>
    <name evidence="4" type="ORF">EV199_0533</name>
</gene>
<evidence type="ECO:0000313" key="4">
    <source>
        <dbReference type="EMBL" id="RZS74683.1"/>
    </source>
</evidence>
<accession>A0A4Q7N0A4</accession>
<dbReference type="Pfam" id="PF04773">
    <property type="entry name" value="FecR"/>
    <property type="match status" value="1"/>
</dbReference>
<dbReference type="PANTHER" id="PTHR30273:SF2">
    <property type="entry name" value="PROTEIN FECR"/>
    <property type="match status" value="1"/>
</dbReference>
<evidence type="ECO:0000259" key="3">
    <source>
        <dbReference type="Pfam" id="PF16344"/>
    </source>
</evidence>
<name>A0A4Q7N0A4_9BACT</name>
<dbReference type="AlphaFoldDB" id="A0A4Q7N0A4"/>
<feature type="transmembrane region" description="Helical" evidence="1">
    <location>
        <begin position="94"/>
        <end position="115"/>
    </location>
</feature>
<dbReference type="GO" id="GO:0016989">
    <property type="term" value="F:sigma factor antagonist activity"/>
    <property type="evidence" value="ECO:0007669"/>
    <property type="project" value="TreeGrafter"/>
</dbReference>
<dbReference type="EMBL" id="SGXA01000001">
    <property type="protein sequence ID" value="RZS74683.1"/>
    <property type="molecule type" value="Genomic_DNA"/>
</dbReference>
<dbReference type="Proteomes" id="UP000293874">
    <property type="component" value="Unassembled WGS sequence"/>
</dbReference>
<dbReference type="Gene3D" id="3.55.50.30">
    <property type="match status" value="1"/>
</dbReference>
<protein>
    <submittedName>
        <fullName evidence="4">FecR family protein</fullName>
    </submittedName>
</protein>
<organism evidence="4 5">
    <name type="scientific">Pseudobacter ginsenosidimutans</name>
    <dbReference type="NCBI Taxonomy" id="661488"/>
    <lineage>
        <taxon>Bacteria</taxon>
        <taxon>Pseudomonadati</taxon>
        <taxon>Bacteroidota</taxon>
        <taxon>Chitinophagia</taxon>
        <taxon>Chitinophagales</taxon>
        <taxon>Chitinophagaceae</taxon>
        <taxon>Pseudobacter</taxon>
    </lineage>
</organism>
<keyword evidence="1" id="KW-0472">Membrane</keyword>
<dbReference type="OrthoDB" id="1452822at2"/>
<feature type="domain" description="Protein FecR C-terminal" evidence="3">
    <location>
        <begin position="341"/>
        <end position="407"/>
    </location>
</feature>
<dbReference type="Gene3D" id="2.60.120.1440">
    <property type="match status" value="1"/>
</dbReference>
<comment type="caution">
    <text evidence="4">The sequence shown here is derived from an EMBL/GenBank/DDBJ whole genome shotgun (WGS) entry which is preliminary data.</text>
</comment>
<evidence type="ECO:0000259" key="2">
    <source>
        <dbReference type="Pfam" id="PF04773"/>
    </source>
</evidence>
<sequence length="409" mass="45644">MKKERLAYLLMQYSNDLADAAEREELFGYLAADESKESFTDLVADFLLQHEQKNEDLTPFQHLAFAAAAVDRDIFKEIPSDKPVQKIFFLRRAWLRYAAALIVLAGIAVMAIVMFRNSGSSKQEIVATPENILPGSDKAILTLADGRSIALDTVKAGLMAMQGQAQIEKKEDGQIVYNGTNAGKEIMMNTLSTPRGGQYRLLLPDGTEVWLNAASSIRYPASFAGNERRVTITGEAYFDVAKNKSKPFFVDIDGKASLEVLGTSFNINAYSDEPVINTALLEGAVRVTALTSLQKRSQSDKAEPSNIVLRPGQQASIDKSGIMKVDLAERSIVMAWREGVFRYNYTDFDVVLRQLSRWYDIDVQYEKGIPDQKFTGEIRRDYTLSQALSILEGMDVHFRLEGKKLIVLP</sequence>
<dbReference type="PANTHER" id="PTHR30273">
    <property type="entry name" value="PERIPLASMIC SIGNAL SENSOR AND SIGMA FACTOR ACTIVATOR FECR-RELATED"/>
    <property type="match status" value="1"/>
</dbReference>
<dbReference type="InterPro" id="IPR032508">
    <property type="entry name" value="FecR_C"/>
</dbReference>
<dbReference type="InterPro" id="IPR012373">
    <property type="entry name" value="Ferrdict_sens_TM"/>
</dbReference>
<keyword evidence="1" id="KW-0812">Transmembrane</keyword>
<feature type="domain" description="FecR protein" evidence="2">
    <location>
        <begin position="190"/>
        <end position="286"/>
    </location>
</feature>
<evidence type="ECO:0000313" key="5">
    <source>
        <dbReference type="Proteomes" id="UP000293874"/>
    </source>
</evidence>
<proteinExistence type="predicted"/>
<evidence type="ECO:0000256" key="1">
    <source>
        <dbReference type="SAM" id="Phobius"/>
    </source>
</evidence>
<dbReference type="RefSeq" id="WP_130539134.1">
    <property type="nucleotide sequence ID" value="NZ_CP042431.1"/>
</dbReference>
<keyword evidence="5" id="KW-1185">Reference proteome</keyword>